<dbReference type="CDD" id="cd06171">
    <property type="entry name" value="Sigma70_r4"/>
    <property type="match status" value="1"/>
</dbReference>
<feature type="domain" description="RNA polymerase sigma factor 70 region 4 type 2" evidence="7">
    <location>
        <begin position="123"/>
        <end position="174"/>
    </location>
</feature>
<protein>
    <submittedName>
        <fullName evidence="8">RNA polymerase sigma-70 factor (ECF subfamily)</fullName>
    </submittedName>
</protein>
<keyword evidence="3" id="KW-0731">Sigma factor</keyword>
<dbReference type="InterPro" id="IPR007627">
    <property type="entry name" value="RNA_pol_sigma70_r2"/>
</dbReference>
<dbReference type="Gene3D" id="1.10.10.10">
    <property type="entry name" value="Winged helix-like DNA-binding domain superfamily/Winged helix DNA-binding domain"/>
    <property type="match status" value="1"/>
</dbReference>
<name>A0A2T0MJA1_9FLAO</name>
<evidence type="ECO:0000313" key="9">
    <source>
        <dbReference type="Proteomes" id="UP000237640"/>
    </source>
</evidence>
<dbReference type="PANTHER" id="PTHR43133">
    <property type="entry name" value="RNA POLYMERASE ECF-TYPE SIGMA FACTO"/>
    <property type="match status" value="1"/>
</dbReference>
<dbReference type="InterPro" id="IPR039425">
    <property type="entry name" value="RNA_pol_sigma-70-like"/>
</dbReference>
<comment type="similarity">
    <text evidence="1">Belongs to the sigma-70 factor family. ECF subfamily.</text>
</comment>
<evidence type="ECO:0000259" key="7">
    <source>
        <dbReference type="Pfam" id="PF08281"/>
    </source>
</evidence>
<dbReference type="Pfam" id="PF04542">
    <property type="entry name" value="Sigma70_r2"/>
    <property type="match status" value="1"/>
</dbReference>
<dbReference type="InterPro" id="IPR013249">
    <property type="entry name" value="RNA_pol_sigma70_r4_t2"/>
</dbReference>
<dbReference type="OrthoDB" id="9798255at2"/>
<comment type="caution">
    <text evidence="8">The sequence shown here is derived from an EMBL/GenBank/DDBJ whole genome shotgun (WGS) entry which is preliminary data.</text>
</comment>
<dbReference type="Pfam" id="PF08281">
    <property type="entry name" value="Sigma70_r4_2"/>
    <property type="match status" value="1"/>
</dbReference>
<evidence type="ECO:0000256" key="5">
    <source>
        <dbReference type="ARBA" id="ARBA00023163"/>
    </source>
</evidence>
<evidence type="ECO:0000256" key="1">
    <source>
        <dbReference type="ARBA" id="ARBA00010641"/>
    </source>
</evidence>
<sequence>MQDLTDNSLMLKVKKGDLDKLGLLYERHKNKLFGFFYNLGNNPSVSEDLVQNVFVRMLQYRSSFSGNGAFGAWMFRMARNVNYDYHKKAAKTEVSSSSSNIEIRDPMNDELNEGIETEGNNALLRRAMAQLSEEKRELLILTKYKGLKFSELAEIIGCSEGAAKVRVHRALKELRGIFLELEIG</sequence>
<dbReference type="EMBL" id="PVYX01000001">
    <property type="protein sequence ID" value="PRX57661.1"/>
    <property type="molecule type" value="Genomic_DNA"/>
</dbReference>
<dbReference type="InterPro" id="IPR013325">
    <property type="entry name" value="RNA_pol_sigma_r2"/>
</dbReference>
<feature type="domain" description="RNA polymerase sigma-70 region 2" evidence="6">
    <location>
        <begin position="24"/>
        <end position="91"/>
    </location>
</feature>
<dbReference type="Gene3D" id="1.10.1740.10">
    <property type="match status" value="1"/>
</dbReference>
<keyword evidence="2" id="KW-0805">Transcription regulation</keyword>
<gene>
    <name evidence="8" type="ORF">CLV81_1670</name>
</gene>
<evidence type="ECO:0000256" key="2">
    <source>
        <dbReference type="ARBA" id="ARBA00023015"/>
    </source>
</evidence>
<dbReference type="PANTHER" id="PTHR43133:SF52">
    <property type="entry name" value="ECF RNA POLYMERASE SIGMA FACTOR SIGL"/>
    <property type="match status" value="1"/>
</dbReference>
<evidence type="ECO:0000259" key="6">
    <source>
        <dbReference type="Pfam" id="PF04542"/>
    </source>
</evidence>
<dbReference type="SUPFAM" id="SSF88659">
    <property type="entry name" value="Sigma3 and sigma4 domains of RNA polymerase sigma factors"/>
    <property type="match status" value="1"/>
</dbReference>
<dbReference type="SUPFAM" id="SSF88946">
    <property type="entry name" value="Sigma2 domain of RNA polymerase sigma factors"/>
    <property type="match status" value="1"/>
</dbReference>
<dbReference type="NCBIfam" id="TIGR02937">
    <property type="entry name" value="sigma70-ECF"/>
    <property type="match status" value="1"/>
</dbReference>
<dbReference type="Proteomes" id="UP000237640">
    <property type="component" value="Unassembled WGS sequence"/>
</dbReference>
<dbReference type="InterPro" id="IPR014284">
    <property type="entry name" value="RNA_pol_sigma-70_dom"/>
</dbReference>
<evidence type="ECO:0000256" key="3">
    <source>
        <dbReference type="ARBA" id="ARBA00023082"/>
    </source>
</evidence>
<dbReference type="InterPro" id="IPR013324">
    <property type="entry name" value="RNA_pol_sigma_r3/r4-like"/>
</dbReference>
<dbReference type="GO" id="GO:0016987">
    <property type="term" value="F:sigma factor activity"/>
    <property type="evidence" value="ECO:0007669"/>
    <property type="project" value="UniProtKB-KW"/>
</dbReference>
<dbReference type="AlphaFoldDB" id="A0A2T0MJA1"/>
<dbReference type="GO" id="GO:0006352">
    <property type="term" value="P:DNA-templated transcription initiation"/>
    <property type="evidence" value="ECO:0007669"/>
    <property type="project" value="InterPro"/>
</dbReference>
<reference evidence="8 9" key="1">
    <citation type="submission" date="2018-03" db="EMBL/GenBank/DDBJ databases">
        <title>Genomic Encyclopedia of Archaeal and Bacterial Type Strains, Phase II (KMG-II): from individual species to whole genera.</title>
        <authorList>
            <person name="Goeker M."/>
        </authorList>
    </citation>
    <scope>NUCLEOTIDE SEQUENCE [LARGE SCALE GENOMIC DNA]</scope>
    <source>
        <strain evidence="8 9">DSM 25027</strain>
    </source>
</reference>
<keyword evidence="9" id="KW-1185">Reference proteome</keyword>
<dbReference type="InterPro" id="IPR036388">
    <property type="entry name" value="WH-like_DNA-bd_sf"/>
</dbReference>
<organism evidence="8 9">
    <name type="scientific">Flagellimonas meridianipacifica</name>
    <dbReference type="NCBI Taxonomy" id="1080225"/>
    <lineage>
        <taxon>Bacteria</taxon>
        <taxon>Pseudomonadati</taxon>
        <taxon>Bacteroidota</taxon>
        <taxon>Flavobacteriia</taxon>
        <taxon>Flavobacteriales</taxon>
        <taxon>Flavobacteriaceae</taxon>
        <taxon>Flagellimonas</taxon>
    </lineage>
</organism>
<dbReference type="GO" id="GO:0003677">
    <property type="term" value="F:DNA binding"/>
    <property type="evidence" value="ECO:0007669"/>
    <property type="project" value="UniProtKB-KW"/>
</dbReference>
<keyword evidence="5" id="KW-0804">Transcription</keyword>
<evidence type="ECO:0000313" key="8">
    <source>
        <dbReference type="EMBL" id="PRX57661.1"/>
    </source>
</evidence>
<accession>A0A2T0MJA1</accession>
<keyword evidence="4" id="KW-0238">DNA-binding</keyword>
<proteinExistence type="inferred from homology"/>
<evidence type="ECO:0000256" key="4">
    <source>
        <dbReference type="ARBA" id="ARBA00023125"/>
    </source>
</evidence>